<dbReference type="Proteomes" id="UP000663873">
    <property type="component" value="Unassembled WGS sequence"/>
</dbReference>
<evidence type="ECO:0000313" key="2">
    <source>
        <dbReference type="Proteomes" id="UP000663873"/>
    </source>
</evidence>
<organism evidence="1 2">
    <name type="scientific">Rotaria socialis</name>
    <dbReference type="NCBI Taxonomy" id="392032"/>
    <lineage>
        <taxon>Eukaryota</taxon>
        <taxon>Metazoa</taxon>
        <taxon>Spiralia</taxon>
        <taxon>Gnathifera</taxon>
        <taxon>Rotifera</taxon>
        <taxon>Eurotatoria</taxon>
        <taxon>Bdelloidea</taxon>
        <taxon>Philodinida</taxon>
        <taxon>Philodinidae</taxon>
        <taxon>Rotaria</taxon>
    </lineage>
</organism>
<protein>
    <submittedName>
        <fullName evidence="1">Uncharacterized protein</fullName>
    </submittedName>
</protein>
<sequence>GCCSYAITGNGGGYDWQYTISTVVVYACDGEAGVACKGKYTCEK</sequence>
<name>A0A821BH25_9BILA</name>
<keyword evidence="2" id="KW-1185">Reference proteome</keyword>
<evidence type="ECO:0000313" key="1">
    <source>
        <dbReference type="EMBL" id="CAF4594902.1"/>
    </source>
</evidence>
<gene>
    <name evidence="1" type="ORF">UJA718_LOCUS31058</name>
</gene>
<feature type="non-terminal residue" evidence="1">
    <location>
        <position position="1"/>
    </location>
</feature>
<accession>A0A821BH25</accession>
<comment type="caution">
    <text evidence="1">The sequence shown here is derived from an EMBL/GenBank/DDBJ whole genome shotgun (WGS) entry which is preliminary data.</text>
</comment>
<proteinExistence type="predicted"/>
<dbReference type="EMBL" id="CAJOBP010019889">
    <property type="protein sequence ID" value="CAF4594902.1"/>
    <property type="molecule type" value="Genomic_DNA"/>
</dbReference>
<dbReference type="AlphaFoldDB" id="A0A821BH25"/>
<reference evidence="1" key="1">
    <citation type="submission" date="2021-02" db="EMBL/GenBank/DDBJ databases">
        <authorList>
            <person name="Nowell W R."/>
        </authorList>
    </citation>
    <scope>NUCLEOTIDE SEQUENCE</scope>
</reference>